<organism evidence="2 3">
    <name type="scientific">Actinomycetospora straminea</name>
    <dbReference type="NCBI Taxonomy" id="663607"/>
    <lineage>
        <taxon>Bacteria</taxon>
        <taxon>Bacillati</taxon>
        <taxon>Actinomycetota</taxon>
        <taxon>Actinomycetes</taxon>
        <taxon>Pseudonocardiales</taxon>
        <taxon>Pseudonocardiaceae</taxon>
        <taxon>Actinomycetospora</taxon>
    </lineage>
</organism>
<evidence type="ECO:0000313" key="2">
    <source>
        <dbReference type="EMBL" id="GAA4880155.1"/>
    </source>
</evidence>
<sequence>MRGVTDPGPTLEELMVGVGGLALLRTLYADAADARAARLAETRALLDGTPRTEHLGAELDLTEGYVRWAPTYDRPLRLFGIEEPPLRRLLDDLPAGEALDAACGTGRWAAHLADRGHTVVGVDQSPAMLDRARTKLPDARFLEGQLTALPLPDASVDAAVCALALVHVADLATAIGELARVVRPGGRIVVSDVHPFLVMLGWQAQFPTDQCRAFMRLHAHLPSDYTTAALDAGLTVRAHAEPCLSAEAVATPTADLIPDANRAAYVGLPGVIVWEFGR</sequence>
<dbReference type="InterPro" id="IPR029063">
    <property type="entry name" value="SAM-dependent_MTases_sf"/>
</dbReference>
<keyword evidence="3" id="KW-1185">Reference proteome</keyword>
<proteinExistence type="predicted"/>
<comment type="caution">
    <text evidence="2">The sequence shown here is derived from an EMBL/GenBank/DDBJ whole genome shotgun (WGS) entry which is preliminary data.</text>
</comment>
<dbReference type="PANTHER" id="PTHR43591">
    <property type="entry name" value="METHYLTRANSFERASE"/>
    <property type="match status" value="1"/>
</dbReference>
<name>A0ABP9ELR7_9PSEU</name>
<feature type="domain" description="Methyltransferase type 11" evidence="1">
    <location>
        <begin position="99"/>
        <end position="190"/>
    </location>
</feature>
<dbReference type="CDD" id="cd02440">
    <property type="entry name" value="AdoMet_MTases"/>
    <property type="match status" value="1"/>
</dbReference>
<dbReference type="Pfam" id="PF08241">
    <property type="entry name" value="Methyltransf_11"/>
    <property type="match status" value="1"/>
</dbReference>
<dbReference type="Gene3D" id="3.40.50.150">
    <property type="entry name" value="Vaccinia Virus protein VP39"/>
    <property type="match status" value="1"/>
</dbReference>
<dbReference type="SUPFAM" id="SSF53335">
    <property type="entry name" value="S-adenosyl-L-methionine-dependent methyltransferases"/>
    <property type="match status" value="1"/>
</dbReference>
<accession>A0ABP9ELR7</accession>
<evidence type="ECO:0000313" key="3">
    <source>
        <dbReference type="Proteomes" id="UP001500457"/>
    </source>
</evidence>
<dbReference type="EMBL" id="BAABHQ010000009">
    <property type="protein sequence ID" value="GAA4880155.1"/>
    <property type="molecule type" value="Genomic_DNA"/>
</dbReference>
<dbReference type="Proteomes" id="UP001500457">
    <property type="component" value="Unassembled WGS sequence"/>
</dbReference>
<protein>
    <recommendedName>
        <fullName evidence="1">Methyltransferase type 11 domain-containing protein</fullName>
    </recommendedName>
</protein>
<evidence type="ECO:0000259" key="1">
    <source>
        <dbReference type="Pfam" id="PF08241"/>
    </source>
</evidence>
<dbReference type="PANTHER" id="PTHR43591:SF24">
    <property type="entry name" value="2-METHOXY-6-POLYPRENYL-1,4-BENZOQUINOL METHYLASE, MITOCHONDRIAL"/>
    <property type="match status" value="1"/>
</dbReference>
<gene>
    <name evidence="2" type="ORF">GCM10023203_33830</name>
</gene>
<reference evidence="3" key="1">
    <citation type="journal article" date="2019" name="Int. J. Syst. Evol. Microbiol.">
        <title>The Global Catalogue of Microorganisms (GCM) 10K type strain sequencing project: providing services to taxonomists for standard genome sequencing and annotation.</title>
        <authorList>
            <consortium name="The Broad Institute Genomics Platform"/>
            <consortium name="The Broad Institute Genome Sequencing Center for Infectious Disease"/>
            <person name="Wu L."/>
            <person name="Ma J."/>
        </authorList>
    </citation>
    <scope>NUCLEOTIDE SEQUENCE [LARGE SCALE GENOMIC DNA]</scope>
    <source>
        <strain evidence="3">JCM 17983</strain>
    </source>
</reference>
<dbReference type="InterPro" id="IPR013216">
    <property type="entry name" value="Methyltransf_11"/>
</dbReference>